<feature type="compositionally biased region" description="Basic residues" evidence="1">
    <location>
        <begin position="65"/>
        <end position="74"/>
    </location>
</feature>
<dbReference type="EMBL" id="JAKELL010000216">
    <property type="protein sequence ID" value="KAH8978618.1"/>
    <property type="molecule type" value="Genomic_DNA"/>
</dbReference>
<dbReference type="Proteomes" id="UP001201163">
    <property type="component" value="Unassembled WGS sequence"/>
</dbReference>
<evidence type="ECO:0000313" key="3">
    <source>
        <dbReference type="Proteomes" id="UP001201163"/>
    </source>
</evidence>
<evidence type="ECO:0000313" key="2">
    <source>
        <dbReference type="EMBL" id="KAH8978618.1"/>
    </source>
</evidence>
<feature type="region of interest" description="Disordered" evidence="1">
    <location>
        <begin position="37"/>
        <end position="74"/>
    </location>
</feature>
<proteinExistence type="predicted"/>
<reference evidence="2" key="1">
    <citation type="submission" date="2022-01" db="EMBL/GenBank/DDBJ databases">
        <title>Comparative genomics reveals a dynamic genome evolution in the ectomycorrhizal milk-cap (Lactarius) mushrooms.</title>
        <authorList>
            <consortium name="DOE Joint Genome Institute"/>
            <person name="Lebreton A."/>
            <person name="Tang N."/>
            <person name="Kuo A."/>
            <person name="LaButti K."/>
            <person name="Drula E."/>
            <person name="Barry K."/>
            <person name="Clum A."/>
            <person name="Lipzen A."/>
            <person name="Mousain D."/>
            <person name="Ng V."/>
            <person name="Wang R."/>
            <person name="Wang X."/>
            <person name="Dai Y."/>
            <person name="Henrissat B."/>
            <person name="Grigoriev I.V."/>
            <person name="Guerin-Laguette A."/>
            <person name="Yu F."/>
            <person name="Martin F.M."/>
        </authorList>
    </citation>
    <scope>NUCLEOTIDE SEQUENCE</scope>
    <source>
        <strain evidence="2">QP</strain>
    </source>
</reference>
<feature type="region of interest" description="Disordered" evidence="1">
    <location>
        <begin position="1"/>
        <end position="21"/>
    </location>
</feature>
<dbReference type="AlphaFoldDB" id="A0AAD4L579"/>
<feature type="region of interest" description="Disordered" evidence="1">
    <location>
        <begin position="101"/>
        <end position="128"/>
    </location>
</feature>
<name>A0AAD4L579_9AGAM</name>
<organism evidence="2 3">
    <name type="scientific">Lactarius akahatsu</name>
    <dbReference type="NCBI Taxonomy" id="416441"/>
    <lineage>
        <taxon>Eukaryota</taxon>
        <taxon>Fungi</taxon>
        <taxon>Dikarya</taxon>
        <taxon>Basidiomycota</taxon>
        <taxon>Agaricomycotina</taxon>
        <taxon>Agaricomycetes</taxon>
        <taxon>Russulales</taxon>
        <taxon>Russulaceae</taxon>
        <taxon>Lactarius</taxon>
    </lineage>
</organism>
<keyword evidence="3" id="KW-1185">Reference proteome</keyword>
<gene>
    <name evidence="2" type="ORF">EDB92DRAFT_553518</name>
</gene>
<feature type="compositionally biased region" description="Basic residues" evidence="1">
    <location>
        <begin position="102"/>
        <end position="113"/>
    </location>
</feature>
<protein>
    <submittedName>
        <fullName evidence="2">Uncharacterized protein</fullName>
    </submittedName>
</protein>
<feature type="compositionally biased region" description="Polar residues" evidence="1">
    <location>
        <begin position="49"/>
        <end position="64"/>
    </location>
</feature>
<evidence type="ECO:0000256" key="1">
    <source>
        <dbReference type="SAM" id="MobiDB-lite"/>
    </source>
</evidence>
<sequence length="156" mass="17523">MATASTSKQRPSLGQPFASTQHTEALNVVELARTQFPQELIERHRTPTRTRPSQAPKRSTSQGVRQRKDRPKHARILSNYEQFNSTTLLLRAVEPIPAARERVRRSDRRRGRQIGRGSISLGQHASAADSPIVALGRGRRANIRTENRFGAGRLLE</sequence>
<comment type="caution">
    <text evidence="2">The sequence shown here is derived from an EMBL/GenBank/DDBJ whole genome shotgun (WGS) entry which is preliminary data.</text>
</comment>
<accession>A0AAD4L579</accession>